<keyword evidence="1" id="KW-0472">Membrane</keyword>
<dbReference type="WBParaSite" id="nRc.2.0.1.t23893-RA">
    <property type="protein sequence ID" value="nRc.2.0.1.t23893-RA"/>
    <property type="gene ID" value="nRc.2.0.1.g23893"/>
</dbReference>
<protein>
    <submittedName>
        <fullName evidence="3">Uncharacterized protein</fullName>
    </submittedName>
</protein>
<evidence type="ECO:0000313" key="3">
    <source>
        <dbReference type="WBParaSite" id="nRc.2.0.1.t23893-RA"/>
    </source>
</evidence>
<dbReference type="Proteomes" id="UP000887565">
    <property type="component" value="Unplaced"/>
</dbReference>
<evidence type="ECO:0000256" key="1">
    <source>
        <dbReference type="SAM" id="Phobius"/>
    </source>
</evidence>
<dbReference type="AlphaFoldDB" id="A0A915JBL9"/>
<keyword evidence="1" id="KW-1133">Transmembrane helix</keyword>
<accession>A0A915JBL9</accession>
<reference evidence="3" key="1">
    <citation type="submission" date="2022-11" db="UniProtKB">
        <authorList>
            <consortium name="WormBaseParasite"/>
        </authorList>
    </citation>
    <scope>IDENTIFICATION</scope>
</reference>
<organism evidence="2 3">
    <name type="scientific">Romanomermis culicivorax</name>
    <name type="common">Nematode worm</name>
    <dbReference type="NCBI Taxonomy" id="13658"/>
    <lineage>
        <taxon>Eukaryota</taxon>
        <taxon>Metazoa</taxon>
        <taxon>Ecdysozoa</taxon>
        <taxon>Nematoda</taxon>
        <taxon>Enoplea</taxon>
        <taxon>Dorylaimia</taxon>
        <taxon>Mermithida</taxon>
        <taxon>Mermithoidea</taxon>
        <taxon>Mermithidae</taxon>
        <taxon>Romanomermis</taxon>
    </lineage>
</organism>
<keyword evidence="2" id="KW-1185">Reference proteome</keyword>
<proteinExistence type="predicted"/>
<sequence>MKRPLNIKPETAKINLTPSPVQKIWFRISCSVLLHIFICIVNFYIVNKSMQYQTNQADLTCF</sequence>
<feature type="transmembrane region" description="Helical" evidence="1">
    <location>
        <begin position="24"/>
        <end position="46"/>
    </location>
</feature>
<keyword evidence="1" id="KW-0812">Transmembrane</keyword>
<name>A0A915JBL9_ROMCU</name>
<evidence type="ECO:0000313" key="2">
    <source>
        <dbReference type="Proteomes" id="UP000887565"/>
    </source>
</evidence>